<proteinExistence type="predicted"/>
<comment type="caution">
    <text evidence="1">The sequence shown here is derived from an EMBL/GenBank/DDBJ whole genome shotgun (WGS) entry which is preliminary data.</text>
</comment>
<organism evidence="1">
    <name type="scientific">bioreactor metagenome</name>
    <dbReference type="NCBI Taxonomy" id="1076179"/>
    <lineage>
        <taxon>unclassified sequences</taxon>
        <taxon>metagenomes</taxon>
        <taxon>ecological metagenomes</taxon>
    </lineage>
</organism>
<sequence length="108" mass="12593">MRSAEVPSINDKKYWYVLEDYTYACELNPTKLTYDEAIKLSSKVLPKDIKKEREKLHDAEEYLIRSIIYSSSKGNFIVQLVQPKIEDENLKKTTDVNSVIGLSYLKEE</sequence>
<evidence type="ECO:0000313" key="1">
    <source>
        <dbReference type="EMBL" id="MPN58260.1"/>
    </source>
</evidence>
<name>A0A645J546_9ZZZZ</name>
<gene>
    <name evidence="1" type="ORF">SDC9_205963</name>
</gene>
<dbReference type="AlphaFoldDB" id="A0A645J546"/>
<dbReference type="EMBL" id="VSSQ01130743">
    <property type="protein sequence ID" value="MPN58260.1"/>
    <property type="molecule type" value="Genomic_DNA"/>
</dbReference>
<protein>
    <submittedName>
        <fullName evidence="1">Uncharacterized protein</fullName>
    </submittedName>
</protein>
<reference evidence="1" key="1">
    <citation type="submission" date="2019-08" db="EMBL/GenBank/DDBJ databases">
        <authorList>
            <person name="Kucharzyk K."/>
            <person name="Murdoch R.W."/>
            <person name="Higgins S."/>
            <person name="Loffler F."/>
        </authorList>
    </citation>
    <scope>NUCLEOTIDE SEQUENCE</scope>
</reference>
<accession>A0A645J546</accession>